<dbReference type="InterPro" id="IPR016152">
    <property type="entry name" value="PTrfase/Anion_transptr"/>
</dbReference>
<evidence type="ECO:0000313" key="3">
    <source>
        <dbReference type="Proteomes" id="UP000664357"/>
    </source>
</evidence>
<dbReference type="PANTHER" id="PTHR47738">
    <property type="entry name" value="PTS SYSTEM FRUCTOSE-LIKE EIIA COMPONENT-RELATED"/>
    <property type="match status" value="1"/>
</dbReference>
<dbReference type="RefSeq" id="WP_242704247.1">
    <property type="nucleotide sequence ID" value="NZ_JAFREL020000001.1"/>
</dbReference>
<reference evidence="2 3" key="2">
    <citation type="submission" date="2024-02" db="EMBL/GenBank/DDBJ databases">
        <title>The Genome Sequence of Enterococcus sp. DIV0159.</title>
        <authorList>
            <person name="Earl A."/>
            <person name="Manson A."/>
            <person name="Gilmore M."/>
            <person name="Sanders J."/>
            <person name="Shea T."/>
            <person name="Howe W."/>
            <person name="Livny J."/>
            <person name="Cuomo C."/>
            <person name="Neafsey D."/>
            <person name="Birren B."/>
        </authorList>
    </citation>
    <scope>NUCLEOTIDE SEQUENCE [LARGE SCALE GENOMIC DNA]</scope>
    <source>
        <strain evidence="2 3">665A</strain>
    </source>
</reference>
<comment type="caution">
    <text evidence="2">The sequence shown here is derived from an EMBL/GenBank/DDBJ whole genome shotgun (WGS) entry which is preliminary data.</text>
</comment>
<dbReference type="SUPFAM" id="SSF55804">
    <property type="entry name" value="Phoshotransferase/anion transport protein"/>
    <property type="match status" value="1"/>
</dbReference>
<keyword evidence="3" id="KW-1185">Reference proteome</keyword>
<evidence type="ECO:0000259" key="1">
    <source>
        <dbReference type="PROSITE" id="PS51094"/>
    </source>
</evidence>
<organism evidence="2 3">
    <name type="scientific">Candidatus Enterococcus ferrettii</name>
    <dbReference type="NCBI Taxonomy" id="2815324"/>
    <lineage>
        <taxon>Bacteria</taxon>
        <taxon>Bacillati</taxon>
        <taxon>Bacillota</taxon>
        <taxon>Bacilli</taxon>
        <taxon>Lactobacillales</taxon>
        <taxon>Enterococcaceae</taxon>
        <taxon>Enterococcus</taxon>
    </lineage>
</organism>
<reference evidence="2 3" key="1">
    <citation type="submission" date="2021-03" db="EMBL/GenBank/DDBJ databases">
        <authorList>
            <person name="Gilmore M.S."/>
            <person name="Schwartzman J."/>
            <person name="Van Tyne D."/>
            <person name="Martin M."/>
            <person name="Earl A.M."/>
            <person name="Manson A.L."/>
            <person name="Straub T."/>
            <person name="Salamzade R."/>
            <person name="Saavedra J."/>
            <person name="Lebreton F."/>
            <person name="Prichula J."/>
            <person name="Schaufler K."/>
            <person name="Gaca A."/>
            <person name="Sgardioli B."/>
            <person name="Wagenaar J."/>
            <person name="Strong T."/>
        </authorList>
    </citation>
    <scope>NUCLEOTIDE SEQUENCE [LARGE SCALE GENOMIC DNA]</scope>
    <source>
        <strain evidence="2 3">665A</strain>
    </source>
</reference>
<dbReference type="Gene3D" id="3.40.930.10">
    <property type="entry name" value="Mannitol-specific EII, Chain A"/>
    <property type="match status" value="1"/>
</dbReference>
<dbReference type="Pfam" id="PF00359">
    <property type="entry name" value="PTS_EIIA_2"/>
    <property type="match status" value="1"/>
</dbReference>
<evidence type="ECO:0000313" key="2">
    <source>
        <dbReference type="EMBL" id="MEO1768781.1"/>
    </source>
</evidence>
<accession>A0ABV0EJH8</accession>
<dbReference type="PROSITE" id="PS51094">
    <property type="entry name" value="PTS_EIIA_TYPE_2"/>
    <property type="match status" value="1"/>
</dbReference>
<dbReference type="Proteomes" id="UP000664357">
    <property type="component" value="Unassembled WGS sequence"/>
</dbReference>
<dbReference type="PANTHER" id="PTHR47738:SF1">
    <property type="entry name" value="NITROGEN REGULATORY PROTEIN"/>
    <property type="match status" value="1"/>
</dbReference>
<protein>
    <recommendedName>
        <fullName evidence="1">PTS EIIA type-2 domain-containing protein</fullName>
    </recommendedName>
</protein>
<dbReference type="InterPro" id="IPR002178">
    <property type="entry name" value="PTS_EIIA_type-2_dom"/>
</dbReference>
<feature type="domain" description="PTS EIIA type-2" evidence="1">
    <location>
        <begin position="1"/>
        <end position="140"/>
    </location>
</feature>
<dbReference type="InterPro" id="IPR051541">
    <property type="entry name" value="PTS_SugarTrans_NitroReg"/>
</dbReference>
<sequence>MNDKLIRVFFDSSLTSKAEMFELIAEQANPEKKAELYKLLQKREAVGSTLIAEKVILPHLESEEVLESQILFIKLRQEIDWDEQTGPVQLAIVIILKKNEEQAIKVAISQFTRTLADEEYLARLLLEKEAGQFEQMIRRNNGGMLSE</sequence>
<dbReference type="EMBL" id="JAFREL020000001">
    <property type="protein sequence ID" value="MEO1768781.1"/>
    <property type="molecule type" value="Genomic_DNA"/>
</dbReference>
<gene>
    <name evidence="2" type="ORF">JZO67_000720</name>
</gene>
<proteinExistence type="predicted"/>
<name>A0ABV0EJH8_9ENTE</name>